<dbReference type="Proteomes" id="UP000243077">
    <property type="component" value="Chromosome"/>
</dbReference>
<feature type="region of interest" description="Disordered" evidence="1">
    <location>
        <begin position="298"/>
        <end position="322"/>
    </location>
</feature>
<evidence type="ECO:0000313" key="3">
    <source>
        <dbReference type="EMBL" id="AVG24482.1"/>
    </source>
</evidence>
<evidence type="ECO:0000313" key="4">
    <source>
        <dbReference type="Proteomes" id="UP000243077"/>
    </source>
</evidence>
<dbReference type="OrthoDB" id="3239865at2"/>
<dbReference type="EMBL" id="CP026923">
    <property type="protein sequence ID" value="AVG24482.1"/>
    <property type="molecule type" value="Genomic_DNA"/>
</dbReference>
<organism evidence="3 4">
    <name type="scientific">Pontimonas salivibrio</name>
    <dbReference type="NCBI Taxonomy" id="1159327"/>
    <lineage>
        <taxon>Bacteria</taxon>
        <taxon>Bacillati</taxon>
        <taxon>Actinomycetota</taxon>
        <taxon>Actinomycetes</taxon>
        <taxon>Micrococcales</taxon>
        <taxon>Microbacteriaceae</taxon>
        <taxon>Pontimonas</taxon>
    </lineage>
</organism>
<dbReference type="InterPro" id="IPR002575">
    <property type="entry name" value="Aminoglycoside_PTrfase"/>
</dbReference>
<evidence type="ECO:0000256" key="1">
    <source>
        <dbReference type="SAM" id="MobiDB-lite"/>
    </source>
</evidence>
<dbReference type="AlphaFoldDB" id="A0A2L2BS92"/>
<dbReference type="Gene3D" id="3.90.1200.10">
    <property type="match status" value="1"/>
</dbReference>
<keyword evidence="3" id="KW-0808">Transferase</keyword>
<accession>A0A2L2BS92</accession>
<dbReference type="InterPro" id="IPR011009">
    <property type="entry name" value="Kinase-like_dom_sf"/>
</dbReference>
<proteinExistence type="predicted"/>
<sequence>MSHLSLMLAAQASAAVPGLTLVSTTDMSDGEKDAAFATDTDSRAWLVELPRSDSEELNTRERIEALRAIGDGLRSRVGFGLPRIHGEINVRGKTLTVAEWLPGFRTSAAQVTPALTASLAEAMATVHSIPASALYDQGRPIHSANEAQRTAVGIVDRAAQTTLLPQSLLRRWEAAYEDPELWQFEPTIIHGGLRLDSFLVEGDSVTAITGWRALQVGDPARDVAWVTAPTAKTIQAGVENAYRGARPGADRRIFQRARFWAELDIARWLLHGMDHGDEDITRKATAQINELHDRVGSDMDSALTEPLTQTPHPLAPPRDSNE</sequence>
<name>A0A2L2BS92_9MICO</name>
<dbReference type="RefSeq" id="WP_104913952.1">
    <property type="nucleotide sequence ID" value="NZ_CP026923.1"/>
</dbReference>
<keyword evidence="4" id="KW-1185">Reference proteome</keyword>
<dbReference type="SUPFAM" id="SSF56112">
    <property type="entry name" value="Protein kinase-like (PK-like)"/>
    <property type="match status" value="1"/>
</dbReference>
<dbReference type="GO" id="GO:0016740">
    <property type="term" value="F:transferase activity"/>
    <property type="evidence" value="ECO:0007669"/>
    <property type="project" value="UniProtKB-KW"/>
</dbReference>
<reference evidence="3 4" key="1">
    <citation type="submission" date="2018-02" db="EMBL/GenBank/DDBJ databases">
        <title>Complete genome of the streamlined marine actinobacterium Pontimonas salivibrio CL-TW6 adapted to coastal planktonic lifestype.</title>
        <authorList>
            <person name="Cho B.C."/>
            <person name="Hardies S.C."/>
            <person name="Jang G.I."/>
            <person name="Hwang C.Y."/>
        </authorList>
    </citation>
    <scope>NUCLEOTIDE SEQUENCE [LARGE SCALE GENOMIC DNA]</scope>
    <source>
        <strain evidence="3 4">CL-TW6</strain>
    </source>
</reference>
<gene>
    <name evidence="3" type="ORF">C3B54_111545</name>
</gene>
<feature type="domain" description="Aminoglycoside phosphotransferase" evidence="2">
    <location>
        <begin position="30"/>
        <end position="242"/>
    </location>
</feature>
<dbReference type="Pfam" id="PF01636">
    <property type="entry name" value="APH"/>
    <property type="match status" value="1"/>
</dbReference>
<protein>
    <submittedName>
        <fullName evidence="3">Aminoglycoside phosphotransferase-like protein</fullName>
    </submittedName>
</protein>
<dbReference type="KEGG" id="psai:C3B54_111545"/>
<evidence type="ECO:0000259" key="2">
    <source>
        <dbReference type="Pfam" id="PF01636"/>
    </source>
</evidence>